<feature type="transmembrane region" description="Helical" evidence="8">
    <location>
        <begin position="12"/>
        <end position="34"/>
    </location>
</feature>
<dbReference type="AlphaFoldDB" id="A0A1I5WSR9"/>
<sequence>MTDWLSQHNLTLIGMVSSIVAGLGTGIGAIPVFFTRKISDKTINGMLGFAAGVMLAATSFSLVVPAIEKSGGGIKGAATALIGIILGGLFLDYIDKALPHFHTVAGMEGRKKNLSRIWLFIIAITIHNFPEGLAVGAGFGDFDYANGFALTIGIGIQNMPEGLAVAMALATQENSSLGKAFWVALLTGLVEPVGAIVGLALTQLARPILPLTLAFAAGAMLFVISDEIIPETHKRGSQRIATYGVLIGFAVMLILDTLIG</sequence>
<dbReference type="InterPro" id="IPR003689">
    <property type="entry name" value="ZIP"/>
</dbReference>
<dbReference type="Pfam" id="PF02535">
    <property type="entry name" value="Zip"/>
    <property type="match status" value="1"/>
</dbReference>
<keyword evidence="5" id="KW-0862">Zinc</keyword>
<evidence type="ECO:0000256" key="4">
    <source>
        <dbReference type="ARBA" id="ARBA00022692"/>
    </source>
</evidence>
<protein>
    <submittedName>
        <fullName evidence="9">Zinc transporter, ZIP family</fullName>
    </submittedName>
</protein>
<accession>A0A1I5WSR9</accession>
<reference evidence="9 10" key="1">
    <citation type="submission" date="2016-10" db="EMBL/GenBank/DDBJ databases">
        <authorList>
            <person name="de Groot N.N."/>
        </authorList>
    </citation>
    <scope>NUCLEOTIDE SEQUENCE [LARGE SCALE GENOMIC DNA]</scope>
    <source>
        <strain evidence="9 10">DSM 20678</strain>
    </source>
</reference>
<keyword evidence="6 8" id="KW-1133">Transmembrane helix</keyword>
<feature type="transmembrane region" description="Helical" evidence="8">
    <location>
        <begin position="181"/>
        <end position="202"/>
    </location>
</feature>
<evidence type="ECO:0000256" key="3">
    <source>
        <dbReference type="ARBA" id="ARBA00022475"/>
    </source>
</evidence>
<evidence type="ECO:0000256" key="5">
    <source>
        <dbReference type="ARBA" id="ARBA00022833"/>
    </source>
</evidence>
<feature type="transmembrane region" description="Helical" evidence="8">
    <location>
        <begin position="73"/>
        <end position="94"/>
    </location>
</feature>
<evidence type="ECO:0000256" key="2">
    <source>
        <dbReference type="ARBA" id="ARBA00006939"/>
    </source>
</evidence>
<feature type="transmembrane region" description="Helical" evidence="8">
    <location>
        <begin position="145"/>
        <end position="169"/>
    </location>
</feature>
<keyword evidence="7 8" id="KW-0472">Membrane</keyword>
<dbReference type="STRING" id="937334.SAMN05444406_1193"/>
<evidence type="ECO:0000256" key="1">
    <source>
        <dbReference type="ARBA" id="ARBA00004651"/>
    </source>
</evidence>
<keyword evidence="4 8" id="KW-0812">Transmembrane</keyword>
<name>A0A1I5WSR9_9FIRM</name>
<feature type="transmembrane region" description="Helical" evidence="8">
    <location>
        <begin position="46"/>
        <end position="67"/>
    </location>
</feature>
<dbReference type="Proteomes" id="UP000198577">
    <property type="component" value="Unassembled WGS sequence"/>
</dbReference>
<dbReference type="RefSeq" id="WP_092282445.1">
    <property type="nucleotide sequence ID" value="NZ_FOXR01000019.1"/>
</dbReference>
<dbReference type="GO" id="GO:0005886">
    <property type="term" value="C:plasma membrane"/>
    <property type="evidence" value="ECO:0007669"/>
    <property type="project" value="UniProtKB-SubCell"/>
</dbReference>
<feature type="transmembrane region" description="Helical" evidence="8">
    <location>
        <begin position="117"/>
        <end position="139"/>
    </location>
</feature>
<gene>
    <name evidence="9" type="ORF">SAMN05444406_1193</name>
</gene>
<evidence type="ECO:0000256" key="7">
    <source>
        <dbReference type="ARBA" id="ARBA00023136"/>
    </source>
</evidence>
<dbReference type="GO" id="GO:0005385">
    <property type="term" value="F:zinc ion transmembrane transporter activity"/>
    <property type="evidence" value="ECO:0007669"/>
    <property type="project" value="TreeGrafter"/>
</dbReference>
<comment type="similarity">
    <text evidence="2">Belongs to the ZIP transporter (TC 2.A.5) family.</text>
</comment>
<keyword evidence="3" id="KW-1003">Cell membrane</keyword>
<dbReference type="PANTHER" id="PTHR11040">
    <property type="entry name" value="ZINC/IRON TRANSPORTER"/>
    <property type="match status" value="1"/>
</dbReference>
<evidence type="ECO:0000256" key="6">
    <source>
        <dbReference type="ARBA" id="ARBA00022989"/>
    </source>
</evidence>
<keyword evidence="10" id="KW-1185">Reference proteome</keyword>
<dbReference type="PANTHER" id="PTHR11040:SF211">
    <property type="entry name" value="ZINC TRANSPORTER ZIP11"/>
    <property type="match status" value="1"/>
</dbReference>
<comment type="subcellular location">
    <subcellularLocation>
        <location evidence="1">Cell membrane</location>
        <topology evidence="1">Multi-pass membrane protein</topology>
    </subcellularLocation>
</comment>
<evidence type="ECO:0000256" key="8">
    <source>
        <dbReference type="SAM" id="Phobius"/>
    </source>
</evidence>
<evidence type="ECO:0000313" key="10">
    <source>
        <dbReference type="Proteomes" id="UP000198577"/>
    </source>
</evidence>
<feature type="transmembrane region" description="Helical" evidence="8">
    <location>
        <begin position="208"/>
        <end position="228"/>
    </location>
</feature>
<dbReference type="EMBL" id="FOXR01000019">
    <property type="protein sequence ID" value="SFQ22496.1"/>
    <property type="molecule type" value="Genomic_DNA"/>
</dbReference>
<organism evidence="9 10">
    <name type="scientific">Caldicoprobacter faecalis</name>
    <dbReference type="NCBI Taxonomy" id="937334"/>
    <lineage>
        <taxon>Bacteria</taxon>
        <taxon>Bacillati</taxon>
        <taxon>Bacillota</taxon>
        <taxon>Clostridia</taxon>
        <taxon>Caldicoprobacterales</taxon>
        <taxon>Caldicoprobacteraceae</taxon>
        <taxon>Caldicoprobacter</taxon>
    </lineage>
</organism>
<evidence type="ECO:0000313" key="9">
    <source>
        <dbReference type="EMBL" id="SFQ22496.1"/>
    </source>
</evidence>
<dbReference type="OrthoDB" id="9787346at2"/>
<proteinExistence type="inferred from homology"/>
<feature type="transmembrane region" description="Helical" evidence="8">
    <location>
        <begin position="240"/>
        <end position="259"/>
    </location>
</feature>